<name>A0ABX0FHD3_9BURK</name>
<dbReference type="EMBL" id="JAADJT010000002">
    <property type="protein sequence ID" value="NGZ83995.1"/>
    <property type="molecule type" value="Genomic_DNA"/>
</dbReference>
<reference evidence="3" key="2">
    <citation type="submission" date="2023-07" db="EMBL/GenBank/DDBJ databases">
        <title>Duganella aceri sp. nov., isolated from tree sap.</title>
        <authorList>
            <person name="Kim I.S."/>
        </authorList>
    </citation>
    <scope>NUCLEOTIDE SEQUENCE [LARGE SCALE GENOMIC DNA]</scope>
    <source>
        <strain evidence="3">SAP-35</strain>
    </source>
</reference>
<accession>A0ABX0FHD3</accession>
<comment type="caution">
    <text evidence="2">The sequence shown here is derived from an EMBL/GenBank/DDBJ whole genome shotgun (WGS) entry which is preliminary data.</text>
</comment>
<evidence type="ECO:0000313" key="3">
    <source>
        <dbReference type="Proteomes" id="UP000666369"/>
    </source>
</evidence>
<keyword evidence="1" id="KW-0732">Signal</keyword>
<dbReference type="RefSeq" id="WP_166100317.1">
    <property type="nucleotide sequence ID" value="NZ_JAADJT010000002.1"/>
</dbReference>
<evidence type="ECO:0000256" key="1">
    <source>
        <dbReference type="SAM" id="SignalP"/>
    </source>
</evidence>
<keyword evidence="3" id="KW-1185">Reference proteome</keyword>
<proteinExistence type="predicted"/>
<evidence type="ECO:0000313" key="2">
    <source>
        <dbReference type="EMBL" id="NGZ83995.1"/>
    </source>
</evidence>
<dbReference type="InterPro" id="IPR011051">
    <property type="entry name" value="RmlC_Cupin_sf"/>
</dbReference>
<dbReference type="SUPFAM" id="SSF51182">
    <property type="entry name" value="RmlC-like cupins"/>
    <property type="match status" value="1"/>
</dbReference>
<protein>
    <recommendedName>
        <fullName evidence="4">Cupin domain-containing protein</fullName>
    </recommendedName>
</protein>
<evidence type="ECO:0008006" key="4">
    <source>
        <dbReference type="Google" id="ProtNLM"/>
    </source>
</evidence>
<feature type="signal peptide" evidence="1">
    <location>
        <begin position="1"/>
        <end position="22"/>
    </location>
</feature>
<sequence>MLAFRLALVASIFVAASSAAMAQATSRSCDADSLSDERPGPACLIARRDLGDLGGQPVYWGLYTYPTMQAARQDSASGGEVIAAFGKIWLFTVGAKSARALHGEHVAEVGPVSVSNNTAYAAEFLKSTFSPGMTAPIHVHSGPEAFYAVSGETCLETPDGVQVGRGAGNSLIVQGGPPMLLMALGHEPRKGFAMILHDAALPPTTLVHDWTPKGLCQAEMPK</sequence>
<feature type="chain" id="PRO_5046482063" description="Cupin domain-containing protein" evidence="1">
    <location>
        <begin position="23"/>
        <end position="222"/>
    </location>
</feature>
<gene>
    <name evidence="2" type="ORF">GW587_06960</name>
</gene>
<dbReference type="Proteomes" id="UP000666369">
    <property type="component" value="Unassembled WGS sequence"/>
</dbReference>
<organism evidence="2 3">
    <name type="scientific">Duganella aceris</name>
    <dbReference type="NCBI Taxonomy" id="2703883"/>
    <lineage>
        <taxon>Bacteria</taxon>
        <taxon>Pseudomonadati</taxon>
        <taxon>Pseudomonadota</taxon>
        <taxon>Betaproteobacteria</taxon>
        <taxon>Burkholderiales</taxon>
        <taxon>Oxalobacteraceae</taxon>
        <taxon>Telluria group</taxon>
        <taxon>Duganella</taxon>
    </lineage>
</organism>
<reference evidence="2 3" key="1">
    <citation type="submission" date="2020-01" db="EMBL/GenBank/DDBJ databases">
        <authorList>
            <person name="Lee S.D."/>
        </authorList>
    </citation>
    <scope>NUCLEOTIDE SEQUENCE [LARGE SCALE GENOMIC DNA]</scope>
    <source>
        <strain evidence="2 3">SAP-35</strain>
    </source>
</reference>